<feature type="domain" description="SHSP" evidence="3">
    <location>
        <begin position="24"/>
        <end position="136"/>
    </location>
</feature>
<evidence type="ECO:0000259" key="3">
    <source>
        <dbReference type="PROSITE" id="PS01031"/>
    </source>
</evidence>
<dbReference type="PROSITE" id="PS01031">
    <property type="entry name" value="SHSP"/>
    <property type="match status" value="1"/>
</dbReference>
<keyword evidence="5" id="KW-1185">Reference proteome</keyword>
<dbReference type="SUPFAM" id="SSF49764">
    <property type="entry name" value="HSP20-like chaperones"/>
    <property type="match status" value="1"/>
</dbReference>
<dbReference type="InterPro" id="IPR008978">
    <property type="entry name" value="HSP20-like_chaperone"/>
</dbReference>
<dbReference type="Proteomes" id="UP000622707">
    <property type="component" value="Unassembled WGS sequence"/>
</dbReference>
<sequence length="136" mass="14513">MTNAVQNASASGRAPANAAGAGDAAQAFVVPPVDVYENENAITLLADLPGVTRDQLNLRIDGETLLIEATASAASTPPDMELVYGELQCPAYRRQFTLSRELDAGRIEAQLRDGVLRLTIPKAEEARPRRIQVQAG</sequence>
<evidence type="ECO:0000256" key="1">
    <source>
        <dbReference type="PROSITE-ProRule" id="PRU00285"/>
    </source>
</evidence>
<reference evidence="4 5" key="1">
    <citation type="journal article" date="2017" name="Int. J. Syst. Evol. Microbiol.">
        <title>Ramlibacter alkalitolerans sp. nov., alkali-tolerant bacterium isolated from soil of ginseng.</title>
        <authorList>
            <person name="Lee D.H."/>
            <person name="Cha C.J."/>
        </authorList>
    </citation>
    <scope>NUCLEOTIDE SEQUENCE [LARGE SCALE GENOMIC DNA]</scope>
    <source>
        <strain evidence="4 5">KACC 19305</strain>
    </source>
</reference>
<name>A0ABS1JNJ2_9BURK</name>
<dbReference type="CDD" id="cd06464">
    <property type="entry name" value="ACD_sHsps-like"/>
    <property type="match status" value="1"/>
</dbReference>
<comment type="caution">
    <text evidence="4">The sequence shown here is derived from an EMBL/GenBank/DDBJ whole genome shotgun (WGS) entry which is preliminary data.</text>
</comment>
<evidence type="ECO:0000256" key="2">
    <source>
        <dbReference type="RuleBase" id="RU003616"/>
    </source>
</evidence>
<dbReference type="Gene3D" id="2.60.40.790">
    <property type="match status" value="1"/>
</dbReference>
<evidence type="ECO:0000313" key="4">
    <source>
        <dbReference type="EMBL" id="MBL0425830.1"/>
    </source>
</evidence>
<accession>A0ABS1JNJ2</accession>
<dbReference type="EMBL" id="JAEQND010000006">
    <property type="protein sequence ID" value="MBL0425830.1"/>
    <property type="molecule type" value="Genomic_DNA"/>
</dbReference>
<gene>
    <name evidence="4" type="ORF">JI746_11985</name>
</gene>
<dbReference type="InterPro" id="IPR031107">
    <property type="entry name" value="Small_HSP"/>
</dbReference>
<dbReference type="RefSeq" id="WP_201689723.1">
    <property type="nucleotide sequence ID" value="NZ_JAEQND010000006.1"/>
</dbReference>
<organism evidence="4 5">
    <name type="scientific">Ramlibacter alkalitolerans</name>
    <dbReference type="NCBI Taxonomy" id="2039631"/>
    <lineage>
        <taxon>Bacteria</taxon>
        <taxon>Pseudomonadati</taxon>
        <taxon>Pseudomonadota</taxon>
        <taxon>Betaproteobacteria</taxon>
        <taxon>Burkholderiales</taxon>
        <taxon>Comamonadaceae</taxon>
        <taxon>Ramlibacter</taxon>
    </lineage>
</organism>
<evidence type="ECO:0000313" key="5">
    <source>
        <dbReference type="Proteomes" id="UP000622707"/>
    </source>
</evidence>
<protein>
    <submittedName>
        <fullName evidence="4">Hsp20/alpha crystallin family protein</fullName>
    </submittedName>
</protein>
<proteinExistence type="inferred from homology"/>
<comment type="similarity">
    <text evidence="1 2">Belongs to the small heat shock protein (HSP20) family.</text>
</comment>
<dbReference type="PANTHER" id="PTHR11527">
    <property type="entry name" value="HEAT-SHOCK PROTEIN 20 FAMILY MEMBER"/>
    <property type="match status" value="1"/>
</dbReference>
<dbReference type="InterPro" id="IPR002068">
    <property type="entry name" value="A-crystallin/Hsp20_dom"/>
</dbReference>
<dbReference type="Pfam" id="PF00011">
    <property type="entry name" value="HSP20"/>
    <property type="match status" value="1"/>
</dbReference>